<name>A0A369IY36_HYPMA</name>
<evidence type="ECO:0000313" key="16">
    <source>
        <dbReference type="Proteomes" id="UP000076154"/>
    </source>
</evidence>
<dbReference type="GO" id="GO:0106245">
    <property type="term" value="F:L-serine-phosphatidylethanolamine phosphatidyltransferase activity"/>
    <property type="evidence" value="ECO:0007669"/>
    <property type="project" value="InterPro"/>
</dbReference>
<dbReference type="GO" id="GO:0006659">
    <property type="term" value="P:phosphatidylserine biosynthetic process"/>
    <property type="evidence" value="ECO:0007669"/>
    <property type="project" value="InterPro"/>
</dbReference>
<feature type="transmembrane region" description="Helical" evidence="14">
    <location>
        <begin position="250"/>
        <end position="270"/>
    </location>
</feature>
<keyword evidence="6" id="KW-0256">Endoplasmic reticulum</keyword>
<keyword evidence="3" id="KW-0444">Lipid biosynthesis</keyword>
<accession>A0A369IY36</accession>
<organism evidence="15 16">
    <name type="scientific">Hypsizygus marmoreus</name>
    <name type="common">White beech mushroom</name>
    <name type="synonym">Agaricus marmoreus</name>
    <dbReference type="NCBI Taxonomy" id="39966"/>
    <lineage>
        <taxon>Eukaryota</taxon>
        <taxon>Fungi</taxon>
        <taxon>Dikarya</taxon>
        <taxon>Basidiomycota</taxon>
        <taxon>Agaricomycotina</taxon>
        <taxon>Agaricomycetes</taxon>
        <taxon>Agaricomycetidae</taxon>
        <taxon>Agaricales</taxon>
        <taxon>Tricholomatineae</taxon>
        <taxon>Lyophyllaceae</taxon>
        <taxon>Hypsizygus</taxon>
    </lineage>
</organism>
<evidence type="ECO:0000256" key="12">
    <source>
        <dbReference type="ARBA" id="ARBA00025707"/>
    </source>
</evidence>
<feature type="transmembrane region" description="Helical" evidence="14">
    <location>
        <begin position="185"/>
        <end position="205"/>
    </location>
</feature>
<dbReference type="AlphaFoldDB" id="A0A369IY36"/>
<keyword evidence="16" id="KW-1185">Reference proteome</keyword>
<dbReference type="Proteomes" id="UP000076154">
    <property type="component" value="Unassembled WGS sequence"/>
</dbReference>
<feature type="region of interest" description="Disordered" evidence="13">
    <location>
        <begin position="120"/>
        <end position="153"/>
    </location>
</feature>
<evidence type="ECO:0000256" key="7">
    <source>
        <dbReference type="ARBA" id="ARBA00022989"/>
    </source>
</evidence>
<dbReference type="GO" id="GO:0005789">
    <property type="term" value="C:endoplasmic reticulum membrane"/>
    <property type="evidence" value="ECO:0007669"/>
    <property type="project" value="UniProtKB-SubCell"/>
</dbReference>
<dbReference type="EMBL" id="LUEZ02000096">
    <property type="protein sequence ID" value="RDB14689.1"/>
    <property type="molecule type" value="Genomic_DNA"/>
</dbReference>
<feature type="transmembrane region" description="Helical" evidence="14">
    <location>
        <begin position="433"/>
        <end position="453"/>
    </location>
</feature>
<protein>
    <submittedName>
        <fullName evidence="15">Phosphatidylserine synthase 2</fullName>
    </submittedName>
</protein>
<keyword evidence="7 14" id="KW-1133">Transmembrane helix</keyword>
<comment type="pathway">
    <text evidence="12">Phospholipid metabolism.</text>
</comment>
<feature type="transmembrane region" description="Helical" evidence="14">
    <location>
        <begin position="535"/>
        <end position="555"/>
    </location>
</feature>
<dbReference type="PANTHER" id="PTHR15362:SF7">
    <property type="entry name" value="PHOSPHATIDYLSERINE SYNTHASE 2"/>
    <property type="match status" value="1"/>
</dbReference>
<gene>
    <name evidence="15" type="primary">ptdss2</name>
    <name evidence="15" type="ORF">Hypma_016430</name>
</gene>
<dbReference type="STRING" id="39966.A0A369IY36"/>
<evidence type="ECO:0000256" key="4">
    <source>
        <dbReference type="ARBA" id="ARBA00022679"/>
    </source>
</evidence>
<evidence type="ECO:0000256" key="9">
    <source>
        <dbReference type="ARBA" id="ARBA00023136"/>
    </source>
</evidence>
<evidence type="ECO:0000256" key="2">
    <source>
        <dbReference type="ARBA" id="ARBA00005189"/>
    </source>
</evidence>
<keyword evidence="4" id="KW-0808">Transferase</keyword>
<keyword evidence="9 14" id="KW-0472">Membrane</keyword>
<dbReference type="PANTHER" id="PTHR15362">
    <property type="entry name" value="PHOSPHATIDYLINOSITOL SYNTHASE"/>
    <property type="match status" value="1"/>
</dbReference>
<reference evidence="15" key="1">
    <citation type="submission" date="2018-04" db="EMBL/GenBank/DDBJ databases">
        <title>Whole genome sequencing of Hypsizygus marmoreus.</title>
        <authorList>
            <person name="Choi I.-G."/>
            <person name="Min B."/>
            <person name="Kim J.-G."/>
            <person name="Kim S."/>
            <person name="Oh Y.-L."/>
            <person name="Kong W.-S."/>
            <person name="Park H."/>
            <person name="Jeong J."/>
            <person name="Song E.-S."/>
        </authorList>
    </citation>
    <scope>NUCLEOTIDE SEQUENCE [LARGE SCALE GENOMIC DNA]</scope>
    <source>
        <strain evidence="15">51987-8</strain>
    </source>
</reference>
<dbReference type="OrthoDB" id="10265393at2759"/>
<comment type="pathway">
    <text evidence="2">Lipid metabolism.</text>
</comment>
<feature type="transmembrane region" description="Helical" evidence="14">
    <location>
        <begin position="221"/>
        <end position="238"/>
    </location>
</feature>
<evidence type="ECO:0000256" key="13">
    <source>
        <dbReference type="SAM" id="MobiDB-lite"/>
    </source>
</evidence>
<keyword evidence="5 14" id="KW-0812">Transmembrane</keyword>
<keyword evidence="8" id="KW-0443">Lipid metabolism</keyword>
<feature type="transmembrane region" description="Helical" evidence="14">
    <location>
        <begin position="465"/>
        <end position="485"/>
    </location>
</feature>
<comment type="caution">
    <text evidence="15">The sequence shown here is derived from an EMBL/GenBank/DDBJ whole genome shotgun (WGS) entry which is preliminary data.</text>
</comment>
<evidence type="ECO:0000313" key="15">
    <source>
        <dbReference type="EMBL" id="RDB14689.1"/>
    </source>
</evidence>
<evidence type="ECO:0000256" key="6">
    <source>
        <dbReference type="ARBA" id="ARBA00022824"/>
    </source>
</evidence>
<evidence type="ECO:0000256" key="11">
    <source>
        <dbReference type="ARBA" id="ARBA00023264"/>
    </source>
</evidence>
<evidence type="ECO:0000256" key="8">
    <source>
        <dbReference type="ARBA" id="ARBA00023098"/>
    </source>
</evidence>
<feature type="transmembrane region" description="Helical" evidence="14">
    <location>
        <begin position="497"/>
        <end position="515"/>
    </location>
</feature>
<evidence type="ECO:0000256" key="14">
    <source>
        <dbReference type="SAM" id="Phobius"/>
    </source>
</evidence>
<proteinExistence type="predicted"/>
<dbReference type="Pfam" id="PF03034">
    <property type="entry name" value="PSS"/>
    <property type="match status" value="1"/>
</dbReference>
<evidence type="ECO:0000256" key="10">
    <source>
        <dbReference type="ARBA" id="ARBA00023209"/>
    </source>
</evidence>
<comment type="subcellular location">
    <subcellularLocation>
        <location evidence="1">Endoplasmic reticulum membrane</location>
        <topology evidence="1">Multi-pass membrane protein</topology>
    </subcellularLocation>
</comment>
<dbReference type="InterPro" id="IPR004277">
    <property type="entry name" value="PSS"/>
</dbReference>
<dbReference type="InParanoid" id="A0A369IY36"/>
<sequence>MAKTREKIQKERLIQQERLEATGDFQEAQCGERLEHVKDSSFSRQEEPVPVQSFWSQFAVVCRKGINKQAQTSRHHCRTWSQAPAQNYQLASRLYSRETVGGAHRKPNIKLLPDIMASVKGENPDLSHTSPAEDSDAVLSPTAEAESEPIPGLNGVPVRWYDADRTESYTRITPFQERHDTSVEFFYKPITLSALAGGLIILAYVATTQDVLEEGRDKRRVGVYAVIASFLTFSMIQFRDGPFIRPHPAFWRIVLGVNLLYELALVFLLFQDLGTARVMMTYIDPSLGVPLPEKSYAEDCALTATNIWNALDIFCVAHALGWFGKAMILRDYWFCWILSIAFELAEYSLQHQLANFAECWWDHWILDVLLCNWIGTYLGMKTCQYFEVKVPYEWRGLRQTHGLRSKARRVLSQFSPHDFTAFKWGTASSFTHYITVVLLLAVFLAAELNPFYLKALLWMEPDHPIIILRLAGVFLCALPAVRELFQYINDPRRAVRMGQHVWLLLATILTELLVIKKWSKGQFTEPFPKAVKWGWSIGIFLLVLYPTVQFGIPSARRYIRKHQKRGKGKAKAS</sequence>
<evidence type="ECO:0000256" key="1">
    <source>
        <dbReference type="ARBA" id="ARBA00004477"/>
    </source>
</evidence>
<keyword evidence="11" id="KW-1208">Phospholipid metabolism</keyword>
<evidence type="ECO:0000256" key="5">
    <source>
        <dbReference type="ARBA" id="ARBA00022692"/>
    </source>
</evidence>
<keyword evidence="10" id="KW-0594">Phospholipid biosynthesis</keyword>
<evidence type="ECO:0000256" key="3">
    <source>
        <dbReference type="ARBA" id="ARBA00022516"/>
    </source>
</evidence>